<gene>
    <name evidence="1" type="ORF">SAMN05216236_104100</name>
</gene>
<proteinExistence type="predicted"/>
<accession>A0A1I6ZGQ9</accession>
<dbReference type="EMBL" id="FPAW01000004">
    <property type="protein sequence ID" value="SFT61886.1"/>
    <property type="molecule type" value="Genomic_DNA"/>
</dbReference>
<keyword evidence="2" id="KW-1185">Reference proteome</keyword>
<protein>
    <submittedName>
        <fullName evidence="1">Uncharacterized protein</fullName>
    </submittedName>
</protein>
<organism evidence="1 2">
    <name type="scientific">Sedimentitalea nanhaiensis</name>
    <dbReference type="NCBI Taxonomy" id="999627"/>
    <lineage>
        <taxon>Bacteria</taxon>
        <taxon>Pseudomonadati</taxon>
        <taxon>Pseudomonadota</taxon>
        <taxon>Alphaproteobacteria</taxon>
        <taxon>Rhodobacterales</taxon>
        <taxon>Paracoccaceae</taxon>
        <taxon>Sedimentitalea</taxon>
    </lineage>
</organism>
<sequence>MTGRRISGAFVRLTASFTLPDAPRMFALIDPEWRATGTGESE</sequence>
<dbReference type="Proteomes" id="UP000182466">
    <property type="component" value="Unassembled WGS sequence"/>
</dbReference>
<dbReference type="AlphaFoldDB" id="A0A1I6ZGQ9"/>
<reference evidence="1 2" key="1">
    <citation type="submission" date="2016-10" db="EMBL/GenBank/DDBJ databases">
        <authorList>
            <person name="de Groot N.N."/>
        </authorList>
    </citation>
    <scope>NUCLEOTIDE SEQUENCE [LARGE SCALE GENOMIC DNA]</scope>
    <source>
        <strain evidence="1 2">CGMCC 1.10959</strain>
    </source>
</reference>
<name>A0A1I6ZGQ9_9RHOB</name>
<evidence type="ECO:0000313" key="2">
    <source>
        <dbReference type="Proteomes" id="UP000182466"/>
    </source>
</evidence>
<dbReference type="RefSeq" id="WP_281171013.1">
    <property type="nucleotide sequence ID" value="NZ_FPAW01000004.1"/>
</dbReference>
<evidence type="ECO:0000313" key="1">
    <source>
        <dbReference type="EMBL" id="SFT61886.1"/>
    </source>
</evidence>